<name>A0A1H5F2L5_9MICC</name>
<dbReference type="InterPro" id="IPR000600">
    <property type="entry name" value="ROK"/>
</dbReference>
<dbReference type="EMBL" id="FNTV01000001">
    <property type="protein sequence ID" value="SED97687.1"/>
    <property type="molecule type" value="Genomic_DNA"/>
</dbReference>
<dbReference type="InterPro" id="IPR049874">
    <property type="entry name" value="ROK_cs"/>
</dbReference>
<organism evidence="2 3">
    <name type="scientific">Arthrobacter alpinus</name>
    <dbReference type="NCBI Taxonomy" id="656366"/>
    <lineage>
        <taxon>Bacteria</taxon>
        <taxon>Bacillati</taxon>
        <taxon>Actinomycetota</taxon>
        <taxon>Actinomycetes</taxon>
        <taxon>Micrococcales</taxon>
        <taxon>Micrococcaceae</taxon>
        <taxon>Arthrobacter</taxon>
    </lineage>
</organism>
<accession>A0A1H5F2L5</accession>
<dbReference type="PROSITE" id="PS01125">
    <property type="entry name" value="ROK"/>
    <property type="match status" value="1"/>
</dbReference>
<reference evidence="2 3" key="1">
    <citation type="submission" date="2016-10" db="EMBL/GenBank/DDBJ databases">
        <authorList>
            <person name="de Groot N.N."/>
        </authorList>
    </citation>
    <scope>NUCLEOTIDE SEQUENCE [LARGE SCALE GENOMIC DNA]</scope>
    <source>
        <strain evidence="2 3">DSM 22274</strain>
    </source>
</reference>
<proteinExistence type="inferred from homology"/>
<dbReference type="Gene3D" id="3.30.420.40">
    <property type="match status" value="2"/>
</dbReference>
<evidence type="ECO:0000313" key="3">
    <source>
        <dbReference type="Proteomes" id="UP000182725"/>
    </source>
</evidence>
<dbReference type="Pfam" id="PF00480">
    <property type="entry name" value="ROK"/>
    <property type="match status" value="1"/>
</dbReference>
<dbReference type="PANTHER" id="PTHR18964:SF169">
    <property type="entry name" value="N-ACETYLMANNOSAMINE KINASE"/>
    <property type="match status" value="1"/>
</dbReference>
<protein>
    <submittedName>
        <fullName evidence="2">Glucokinase</fullName>
    </submittedName>
</protein>
<sequence length="323" mass="31830">MVESSTNAVVAGIDLGGTKTTVVLCRRDGSIAAQATIATPAREGGAAMSAAASGLVKEMESSSGLHALAVGVGAAGVIDQKAGVVTAASASFKDWAGFRLAADLSARVGVGVVIDNDVNAFLRGEMAYGALIGCTDAVGIMLGTGVGGALALNGSVFAGPRGAAGEIGHTPGFGALPCSCGQQGHLETLASGRSIALRYTERSGRAANGAAQVADFARAGDPHALATFDAAGRALGQAIVTTATILDVQDVVVGGGVRGAWDLIEPPLAKMLEHNMPVSGYPLIVHPGSLGGSSAVLGSAAAAWESLAHSPELANTMKVGSSC</sequence>
<dbReference type="InterPro" id="IPR043129">
    <property type="entry name" value="ATPase_NBD"/>
</dbReference>
<evidence type="ECO:0000256" key="1">
    <source>
        <dbReference type="ARBA" id="ARBA00006479"/>
    </source>
</evidence>
<dbReference type="GO" id="GO:0016301">
    <property type="term" value="F:kinase activity"/>
    <property type="evidence" value="ECO:0007669"/>
    <property type="project" value="UniProtKB-KW"/>
</dbReference>
<evidence type="ECO:0000313" key="2">
    <source>
        <dbReference type="EMBL" id="SED97687.1"/>
    </source>
</evidence>
<dbReference type="RefSeq" id="WP_074713044.1">
    <property type="nucleotide sequence ID" value="NZ_FNTV01000001.1"/>
</dbReference>
<keyword evidence="2" id="KW-0808">Transferase</keyword>
<keyword evidence="2" id="KW-0418">Kinase</keyword>
<dbReference type="AlphaFoldDB" id="A0A1H5F2L5"/>
<dbReference type="Proteomes" id="UP000182725">
    <property type="component" value="Unassembled WGS sequence"/>
</dbReference>
<dbReference type="SUPFAM" id="SSF53067">
    <property type="entry name" value="Actin-like ATPase domain"/>
    <property type="match status" value="1"/>
</dbReference>
<gene>
    <name evidence="2" type="ORF">SAMN04489740_0406</name>
</gene>
<dbReference type="PANTHER" id="PTHR18964">
    <property type="entry name" value="ROK (REPRESSOR, ORF, KINASE) FAMILY"/>
    <property type="match status" value="1"/>
</dbReference>
<comment type="similarity">
    <text evidence="1">Belongs to the ROK (NagC/XylR) family.</text>
</comment>